<dbReference type="SUPFAM" id="SSF51161">
    <property type="entry name" value="Trimeric LpxA-like enzymes"/>
    <property type="match status" value="1"/>
</dbReference>
<gene>
    <name evidence="8" type="primary">lpxD_9</name>
    <name evidence="8" type="ORF">SDC9_22539</name>
</gene>
<dbReference type="InterPro" id="IPR018357">
    <property type="entry name" value="Hexapep_transf_CS"/>
</dbReference>
<organism evidence="8">
    <name type="scientific">bioreactor metagenome</name>
    <dbReference type="NCBI Taxonomy" id="1076179"/>
    <lineage>
        <taxon>unclassified sequences</taxon>
        <taxon>metagenomes</taxon>
        <taxon>ecological metagenomes</taxon>
    </lineage>
</organism>
<evidence type="ECO:0000256" key="2">
    <source>
        <dbReference type="ARBA" id="ARBA00022556"/>
    </source>
</evidence>
<dbReference type="PANTHER" id="PTHR43378:SF2">
    <property type="entry name" value="UDP-3-O-ACYLGLUCOSAMINE N-ACYLTRANSFERASE 1, MITOCHONDRIAL-RELATED"/>
    <property type="match status" value="1"/>
</dbReference>
<evidence type="ECO:0000313" key="8">
    <source>
        <dbReference type="EMBL" id="MPL76693.1"/>
    </source>
</evidence>
<dbReference type="InterPro" id="IPR001451">
    <property type="entry name" value="Hexapep"/>
</dbReference>
<dbReference type="Pfam" id="PF00132">
    <property type="entry name" value="Hexapep"/>
    <property type="match status" value="2"/>
</dbReference>
<proteinExistence type="inferred from homology"/>
<keyword evidence="2" id="KW-0441">Lipid A biosynthesis</keyword>
<dbReference type="Gene3D" id="2.160.10.10">
    <property type="entry name" value="Hexapeptide repeat proteins"/>
    <property type="match status" value="1"/>
</dbReference>
<evidence type="ECO:0000259" key="7">
    <source>
        <dbReference type="Pfam" id="PF04613"/>
    </source>
</evidence>
<dbReference type="EMBL" id="VSSQ01000099">
    <property type="protein sequence ID" value="MPL76693.1"/>
    <property type="molecule type" value="Genomic_DNA"/>
</dbReference>
<dbReference type="Gene3D" id="3.40.1390.10">
    <property type="entry name" value="MurE/MurF, N-terminal domain"/>
    <property type="match status" value="1"/>
</dbReference>
<feature type="domain" description="UDP-3-O-[3-hydroxymyristoyl] glucosamine N-acyltransferase non-repeat region" evidence="7">
    <location>
        <begin position="22"/>
        <end position="87"/>
    </location>
</feature>
<name>A0A644UCI0_9ZZZZ</name>
<reference evidence="8" key="1">
    <citation type="submission" date="2019-08" db="EMBL/GenBank/DDBJ databases">
        <authorList>
            <person name="Kucharzyk K."/>
            <person name="Murdoch R.W."/>
            <person name="Higgins S."/>
            <person name="Loffler F."/>
        </authorList>
    </citation>
    <scope>NUCLEOTIDE SEQUENCE</scope>
</reference>
<keyword evidence="6 8" id="KW-0012">Acyltransferase</keyword>
<evidence type="ECO:0000256" key="6">
    <source>
        <dbReference type="ARBA" id="ARBA00023315"/>
    </source>
</evidence>
<evidence type="ECO:0000256" key="3">
    <source>
        <dbReference type="ARBA" id="ARBA00022679"/>
    </source>
</evidence>
<sequence length="342" mass="35967">MEKTLGELAVFLNGEMEGANPDFIVKGVNGLEEATAEQISFAVPPNVEAAGLSAAGALVLPKDAEFIGKPVIRVENPRAAFAKLLALFRPPEEVTRGVSEYAFIDPTATIGKDVAVLPFAYVGGGAVIGDGTVIYPHVYVGRHVKIGENCVLYSCVTVREGCVIGNRTILQAGAVIGGDGFGYITENGKHSKVLQVGNVVIGDDVEIGNNTCIDRATVESTIIGSGTKIDNLVHLGHNDILGENCMVVAQVGLSGSTTVGNNVTFAGQVGSVGHIHIGSNCVFAARSGITNNIPDDSICAGFPARPHRDWLKQEVQLRRIGTINDRLKALEKLVASLQSEKK</sequence>
<dbReference type="HAMAP" id="MF_00523">
    <property type="entry name" value="LpxD"/>
    <property type="match status" value="1"/>
</dbReference>
<protein>
    <submittedName>
        <fullName evidence="8">UDP-3-O-acylglucosamine N-acyltransferase</fullName>
        <ecNumber evidence="8">2.3.1.-</ecNumber>
    </submittedName>
</protein>
<keyword evidence="5" id="KW-0443">Lipid metabolism</keyword>
<accession>A0A644UCI0</accession>
<keyword evidence="1" id="KW-0444">Lipid biosynthesis</keyword>
<dbReference type="AlphaFoldDB" id="A0A644UCI0"/>
<keyword evidence="3 8" id="KW-0808">Transferase</keyword>
<dbReference type="CDD" id="cd03352">
    <property type="entry name" value="LbH_LpxD"/>
    <property type="match status" value="1"/>
</dbReference>
<dbReference type="PANTHER" id="PTHR43378">
    <property type="entry name" value="UDP-3-O-ACYLGLUCOSAMINE N-ACYLTRANSFERASE"/>
    <property type="match status" value="1"/>
</dbReference>
<dbReference type="PROSITE" id="PS00101">
    <property type="entry name" value="HEXAPEP_TRANSFERASES"/>
    <property type="match status" value="1"/>
</dbReference>
<dbReference type="EC" id="2.3.1.-" evidence="8"/>
<dbReference type="NCBIfam" id="NF002060">
    <property type="entry name" value="PRK00892.1"/>
    <property type="match status" value="1"/>
</dbReference>
<comment type="caution">
    <text evidence="8">The sequence shown here is derived from an EMBL/GenBank/DDBJ whole genome shotgun (WGS) entry which is preliminary data.</text>
</comment>
<dbReference type="GO" id="GO:0016020">
    <property type="term" value="C:membrane"/>
    <property type="evidence" value="ECO:0007669"/>
    <property type="project" value="GOC"/>
</dbReference>
<evidence type="ECO:0000256" key="1">
    <source>
        <dbReference type="ARBA" id="ARBA00022516"/>
    </source>
</evidence>
<keyword evidence="4" id="KW-0677">Repeat</keyword>
<dbReference type="GO" id="GO:0009245">
    <property type="term" value="P:lipid A biosynthetic process"/>
    <property type="evidence" value="ECO:0007669"/>
    <property type="project" value="UniProtKB-KW"/>
</dbReference>
<dbReference type="InterPro" id="IPR011004">
    <property type="entry name" value="Trimer_LpxA-like_sf"/>
</dbReference>
<dbReference type="InterPro" id="IPR007691">
    <property type="entry name" value="LpxD"/>
</dbReference>
<dbReference type="GO" id="GO:0016410">
    <property type="term" value="F:N-acyltransferase activity"/>
    <property type="evidence" value="ECO:0007669"/>
    <property type="project" value="InterPro"/>
</dbReference>
<evidence type="ECO:0000256" key="5">
    <source>
        <dbReference type="ARBA" id="ARBA00023098"/>
    </source>
</evidence>
<dbReference type="InterPro" id="IPR020573">
    <property type="entry name" value="UDP_GlcNAc_AcTrfase_non-rep"/>
</dbReference>
<dbReference type="Pfam" id="PF04613">
    <property type="entry name" value="LpxD"/>
    <property type="match status" value="1"/>
</dbReference>
<dbReference type="NCBIfam" id="TIGR01853">
    <property type="entry name" value="lipid_A_lpxD"/>
    <property type="match status" value="1"/>
</dbReference>
<evidence type="ECO:0000256" key="4">
    <source>
        <dbReference type="ARBA" id="ARBA00022737"/>
    </source>
</evidence>